<dbReference type="WBParaSite" id="HCON_00033330-00001">
    <property type="protein sequence ID" value="HCON_00033330-00001"/>
    <property type="gene ID" value="HCON_00033330"/>
</dbReference>
<organism evidence="2 3">
    <name type="scientific">Haemonchus contortus</name>
    <name type="common">Barber pole worm</name>
    <dbReference type="NCBI Taxonomy" id="6289"/>
    <lineage>
        <taxon>Eukaryota</taxon>
        <taxon>Metazoa</taxon>
        <taxon>Ecdysozoa</taxon>
        <taxon>Nematoda</taxon>
        <taxon>Chromadorea</taxon>
        <taxon>Rhabditida</taxon>
        <taxon>Rhabditina</taxon>
        <taxon>Rhabditomorpha</taxon>
        <taxon>Strongyloidea</taxon>
        <taxon>Trichostrongylidae</taxon>
        <taxon>Haemonchus</taxon>
    </lineage>
</organism>
<dbReference type="OrthoDB" id="418748at2759"/>
<accession>A0A7I4Y1R1</accession>
<keyword evidence="2" id="KW-1185">Reference proteome</keyword>
<evidence type="ECO:0000313" key="3">
    <source>
        <dbReference type="WBParaSite" id="HCON_00033330-00001"/>
    </source>
</evidence>
<protein>
    <submittedName>
        <fullName evidence="3">Myb-like domain-containing protein</fullName>
    </submittedName>
</protein>
<name>A0A7I4Y1R1_HAECO</name>
<feature type="region of interest" description="Disordered" evidence="1">
    <location>
        <begin position="37"/>
        <end position="57"/>
    </location>
</feature>
<reference evidence="3" key="1">
    <citation type="submission" date="2020-12" db="UniProtKB">
        <authorList>
            <consortium name="WormBaseParasite"/>
        </authorList>
    </citation>
    <scope>IDENTIFICATION</scope>
    <source>
        <strain evidence="3">MHco3</strain>
    </source>
</reference>
<sequence>MAPQHRPLLADIAIDLPKKIKDNYGTEDPVVEVAPVRKRTPQREGARSWTSKSRKADPADLEQRCEGEWEAWFWNDEVQRVVRQKKSACKRWQRTRALEDLVAYGTSKKLAKAAVAKAKYTEMDALCEKLDSR</sequence>
<proteinExistence type="predicted"/>
<dbReference type="Proteomes" id="UP000025227">
    <property type="component" value="Unplaced"/>
</dbReference>
<dbReference type="AlphaFoldDB" id="A0A7I4Y1R1"/>
<evidence type="ECO:0000313" key="2">
    <source>
        <dbReference type="Proteomes" id="UP000025227"/>
    </source>
</evidence>
<evidence type="ECO:0000256" key="1">
    <source>
        <dbReference type="SAM" id="MobiDB-lite"/>
    </source>
</evidence>